<dbReference type="EMBL" id="JASJND010000007">
    <property type="protein sequence ID" value="MDJ1115395.1"/>
    <property type="molecule type" value="Genomic_DNA"/>
</dbReference>
<gene>
    <name evidence="2" type="ORF">QNI14_13155</name>
</gene>
<proteinExistence type="predicted"/>
<dbReference type="RefSeq" id="WP_283717073.1">
    <property type="nucleotide sequence ID" value="NZ_JASJND010000007.1"/>
</dbReference>
<dbReference type="Proteomes" id="UP001321481">
    <property type="component" value="Unassembled WGS sequence"/>
</dbReference>
<evidence type="ECO:0000313" key="3">
    <source>
        <dbReference type="Proteomes" id="UP001321481"/>
    </source>
</evidence>
<evidence type="ECO:0000313" key="2">
    <source>
        <dbReference type="EMBL" id="MDJ1115395.1"/>
    </source>
</evidence>
<protein>
    <submittedName>
        <fullName evidence="2">Helix-turn-helix domain-containing protein</fullName>
    </submittedName>
</protein>
<accession>A0ABT6ZI43</accession>
<keyword evidence="3" id="KW-1185">Reference proteome</keyword>
<reference evidence="2 3" key="1">
    <citation type="submission" date="2023-05" db="EMBL/GenBank/DDBJ databases">
        <title>Microbacterium dauci sp.nov., Isolated from Carrot Rhizosphere Soil.</title>
        <authorList>
            <person name="Xiao Z."/>
            <person name="Zheng J."/>
        </authorList>
    </citation>
    <scope>NUCLEOTIDE SEQUENCE [LARGE SCALE GENOMIC DNA]</scope>
    <source>
        <strain evidence="2 3">LX3-4</strain>
    </source>
</reference>
<evidence type="ECO:0000256" key="1">
    <source>
        <dbReference type="SAM" id="MobiDB-lite"/>
    </source>
</evidence>
<dbReference type="InterPro" id="IPR036388">
    <property type="entry name" value="WH-like_DNA-bd_sf"/>
</dbReference>
<name>A0ABT6ZI43_9MICO</name>
<sequence length="211" mass="23080">MRFPKQFATSGALARTRISAGDSRLLLALISLAGEDNVTEPTTQTELADMAGLSRKSVRACLERLAFHDLVAYESKRGTTTQYTVMPAYQMAPSRAIRVPTYPQANGTPEGAKSGDQMAPLEVPTPKSEPTRVLNTPSGQHQNHPFAVNALRTLRTDRKLPLSPEELMRYAYRLGNGDPWDGYLRIKQATEANLTGAKNLAAVIRSRLDAA</sequence>
<organism evidence="2 3">
    <name type="scientific">Microbacterium dauci</name>
    <dbReference type="NCBI Taxonomy" id="3048008"/>
    <lineage>
        <taxon>Bacteria</taxon>
        <taxon>Bacillati</taxon>
        <taxon>Actinomycetota</taxon>
        <taxon>Actinomycetes</taxon>
        <taxon>Micrococcales</taxon>
        <taxon>Microbacteriaceae</taxon>
        <taxon>Microbacterium</taxon>
    </lineage>
</organism>
<dbReference type="SUPFAM" id="SSF46785">
    <property type="entry name" value="Winged helix' DNA-binding domain"/>
    <property type="match status" value="1"/>
</dbReference>
<dbReference type="InterPro" id="IPR036390">
    <property type="entry name" value="WH_DNA-bd_sf"/>
</dbReference>
<comment type="caution">
    <text evidence="2">The sequence shown here is derived from an EMBL/GenBank/DDBJ whole genome shotgun (WGS) entry which is preliminary data.</text>
</comment>
<dbReference type="Gene3D" id="1.10.10.10">
    <property type="entry name" value="Winged helix-like DNA-binding domain superfamily/Winged helix DNA-binding domain"/>
    <property type="match status" value="1"/>
</dbReference>
<feature type="compositionally biased region" description="Polar residues" evidence="1">
    <location>
        <begin position="133"/>
        <end position="143"/>
    </location>
</feature>
<feature type="region of interest" description="Disordered" evidence="1">
    <location>
        <begin position="104"/>
        <end position="143"/>
    </location>
</feature>